<dbReference type="AlphaFoldDB" id="A0A846XHJ0"/>
<reference evidence="1 2" key="1">
    <citation type="submission" date="2020-04" db="EMBL/GenBank/DDBJ databases">
        <title>MicrobeNet Type strains.</title>
        <authorList>
            <person name="Nicholson A.C."/>
        </authorList>
    </citation>
    <scope>NUCLEOTIDE SEQUENCE [LARGE SCALE GENOMIC DNA]</scope>
    <source>
        <strain evidence="1 2">DSM 45078</strain>
    </source>
</reference>
<sequence>MALTVTGAGIQFTRPRRKNLLFQIDFSDGDYFFNDGSPDYAKSSEYGVLPAGTLDQAIMDETRARLRAEGINSANAFRSILADAVRDTGKSTPLVGESVLSAVLVPDQKTIEVHFDLEDSITASIWKPSDSPEILHRLEVYTPFVILPSQIFLPSVASVGGWNVDGISLQFHGNIPDIGGGFMGAHPRKPPPKR</sequence>
<keyword evidence="2" id="KW-1185">Reference proteome</keyword>
<dbReference type="EMBL" id="JAAXOO010000005">
    <property type="protein sequence ID" value="NKY35618.1"/>
    <property type="molecule type" value="Genomic_DNA"/>
</dbReference>
<dbReference type="RefSeq" id="WP_157112985.1">
    <property type="nucleotide sequence ID" value="NZ_JAAXOO010000005.1"/>
</dbReference>
<evidence type="ECO:0000313" key="2">
    <source>
        <dbReference type="Proteomes" id="UP000565715"/>
    </source>
</evidence>
<name>A0A846XHJ0_9NOCA</name>
<evidence type="ECO:0000313" key="1">
    <source>
        <dbReference type="EMBL" id="NKY35618.1"/>
    </source>
</evidence>
<comment type="caution">
    <text evidence="1">The sequence shown here is derived from an EMBL/GenBank/DDBJ whole genome shotgun (WGS) entry which is preliminary data.</text>
</comment>
<organism evidence="1 2">
    <name type="scientific">Nocardia speluncae</name>
    <dbReference type="NCBI Taxonomy" id="419477"/>
    <lineage>
        <taxon>Bacteria</taxon>
        <taxon>Bacillati</taxon>
        <taxon>Actinomycetota</taxon>
        <taxon>Actinomycetes</taxon>
        <taxon>Mycobacteriales</taxon>
        <taxon>Nocardiaceae</taxon>
        <taxon>Nocardia</taxon>
    </lineage>
</organism>
<proteinExistence type="predicted"/>
<gene>
    <name evidence="1" type="ORF">HGA13_21455</name>
</gene>
<dbReference type="Proteomes" id="UP000565715">
    <property type="component" value="Unassembled WGS sequence"/>
</dbReference>
<protein>
    <submittedName>
        <fullName evidence="1">Uncharacterized protein</fullName>
    </submittedName>
</protein>
<accession>A0A846XHJ0</accession>